<dbReference type="InterPro" id="IPR004113">
    <property type="entry name" value="FAD-bd_oxidored_4_C"/>
</dbReference>
<dbReference type="Gene3D" id="3.30.465.10">
    <property type="match status" value="1"/>
</dbReference>
<dbReference type="InterPro" id="IPR016166">
    <property type="entry name" value="FAD-bd_PCMH"/>
</dbReference>
<sequence length="511" mass="52944">MARPTDALESAHAAQPADTHVTAHAARQANARETAKMTQPPDTYPTAPTAPQAAALAAALGDGWLEGSAGAPYLTDIMQISGAALGVARPASTADAQALVQAAHTHRITLVPQGARTGLVGAAVPDRSGAQCVVSFDRMRRIRALDVANRSITVDAGVLLSELNRAAAEAGLTLPIDLGSDPSAGGLVGANAGGSRLIKYGDVRRNVLGIEAVLADAHGTVIDALAPLRKRNAGFDLKQLFIGAGGALGLVTAVSFSLAPLERSSYAALVAFASYDAALAGLLAFERAFGELLCAFEFMSSRAIARAAAAFPNLSVPLPDTPAACFALVEIASGMPGLDALLETRALDTLDALVGRGDALDAACATAERFWRLRDSLPAAVAQDGLPLSFDVSFARGALAPFIADTERWLADTHPALGCYAFGHFGDGGCHLVVSIPHACAEQYGAVRQIALRGALYERVARFGGCFSAEHGVGPANLAYYRKYVRAEERAAASAVQCALDPLRLVGRVRY</sequence>
<evidence type="ECO:0000256" key="1">
    <source>
        <dbReference type="ARBA" id="ARBA00001974"/>
    </source>
</evidence>
<comment type="cofactor">
    <cofactor evidence="1">
        <name>FAD</name>
        <dbReference type="ChEBI" id="CHEBI:57692"/>
    </cofactor>
</comment>
<evidence type="ECO:0000256" key="4">
    <source>
        <dbReference type="ARBA" id="ARBA00023002"/>
    </source>
</evidence>
<dbReference type="Gene3D" id="3.30.70.2740">
    <property type="match status" value="1"/>
</dbReference>
<evidence type="ECO:0000313" key="8">
    <source>
        <dbReference type="Proteomes" id="UP000198460"/>
    </source>
</evidence>
<dbReference type="GO" id="GO:0071949">
    <property type="term" value="F:FAD binding"/>
    <property type="evidence" value="ECO:0007669"/>
    <property type="project" value="InterPro"/>
</dbReference>
<dbReference type="InterPro" id="IPR036318">
    <property type="entry name" value="FAD-bd_PCMH-like_sf"/>
</dbReference>
<organism evidence="7 8">
    <name type="scientific">Burkholderia singularis</name>
    <dbReference type="NCBI Taxonomy" id="1503053"/>
    <lineage>
        <taxon>Bacteria</taxon>
        <taxon>Pseudomonadati</taxon>
        <taxon>Pseudomonadota</taxon>
        <taxon>Betaproteobacteria</taxon>
        <taxon>Burkholderiales</taxon>
        <taxon>Burkholderiaceae</taxon>
        <taxon>Burkholderia</taxon>
        <taxon>pseudomallei group</taxon>
    </lineage>
</organism>
<dbReference type="AlphaFoldDB" id="A0A238H3T0"/>
<dbReference type="SUPFAM" id="SSF56176">
    <property type="entry name" value="FAD-binding/transporter-associated domain-like"/>
    <property type="match status" value="1"/>
</dbReference>
<evidence type="ECO:0000259" key="6">
    <source>
        <dbReference type="PROSITE" id="PS51387"/>
    </source>
</evidence>
<dbReference type="EMBL" id="FXAN01000046">
    <property type="protein sequence ID" value="SMF99900.1"/>
    <property type="molecule type" value="Genomic_DNA"/>
</dbReference>
<dbReference type="InterPro" id="IPR006094">
    <property type="entry name" value="Oxid_FAD_bind_N"/>
</dbReference>
<dbReference type="InterPro" id="IPR016164">
    <property type="entry name" value="FAD-linked_Oxase-like_C"/>
</dbReference>
<dbReference type="GO" id="GO:0022904">
    <property type="term" value="P:respiratory electron transport chain"/>
    <property type="evidence" value="ECO:0007669"/>
    <property type="project" value="TreeGrafter"/>
</dbReference>
<reference evidence="7 8" key="1">
    <citation type="submission" date="2017-04" db="EMBL/GenBank/DDBJ databases">
        <authorList>
            <person name="Afonso C.L."/>
            <person name="Miller P.J."/>
            <person name="Scott M.A."/>
            <person name="Spackman E."/>
            <person name="Goraichik I."/>
            <person name="Dimitrov K.M."/>
            <person name="Suarez D.L."/>
            <person name="Swayne D.E."/>
        </authorList>
    </citation>
    <scope>NUCLEOTIDE SEQUENCE [LARGE SCALE GENOMIC DNA]</scope>
    <source>
        <strain evidence="7">LMG 28154</strain>
    </source>
</reference>
<dbReference type="PANTHER" id="PTHR43716">
    <property type="entry name" value="D-2-HYDROXYGLUTARATE DEHYDROGENASE, MITOCHONDRIAL"/>
    <property type="match status" value="1"/>
</dbReference>
<feature type="region of interest" description="Disordered" evidence="5">
    <location>
        <begin position="1"/>
        <end position="20"/>
    </location>
</feature>
<protein>
    <submittedName>
        <fullName evidence="7">Oxidoreductase</fullName>
    </submittedName>
</protein>
<gene>
    <name evidence="7" type="ORF">BSIN_3088</name>
</gene>
<name>A0A238H3T0_9BURK</name>
<feature type="compositionally biased region" description="Low complexity" evidence="5">
    <location>
        <begin position="38"/>
        <end position="49"/>
    </location>
</feature>
<evidence type="ECO:0000256" key="5">
    <source>
        <dbReference type="SAM" id="MobiDB-lite"/>
    </source>
</evidence>
<dbReference type="Gene3D" id="3.30.70.2190">
    <property type="match status" value="1"/>
</dbReference>
<dbReference type="Pfam" id="PF01565">
    <property type="entry name" value="FAD_binding_4"/>
    <property type="match status" value="1"/>
</dbReference>
<accession>A0A238H3T0</accession>
<dbReference type="SUPFAM" id="SSF55103">
    <property type="entry name" value="FAD-linked oxidases, C-terminal domain"/>
    <property type="match status" value="1"/>
</dbReference>
<feature type="domain" description="FAD-binding PCMH-type" evidence="6">
    <location>
        <begin position="80"/>
        <end position="261"/>
    </location>
</feature>
<dbReference type="PANTHER" id="PTHR43716:SF1">
    <property type="entry name" value="D-2-HYDROXYGLUTARATE DEHYDROGENASE, MITOCHONDRIAL"/>
    <property type="match status" value="1"/>
</dbReference>
<feature type="region of interest" description="Disordered" evidence="5">
    <location>
        <begin position="27"/>
        <end position="49"/>
    </location>
</feature>
<dbReference type="InterPro" id="IPR051264">
    <property type="entry name" value="FAD-oxidored/transferase_4"/>
</dbReference>
<keyword evidence="3" id="KW-0274">FAD</keyword>
<evidence type="ECO:0000256" key="2">
    <source>
        <dbReference type="ARBA" id="ARBA00022630"/>
    </source>
</evidence>
<keyword evidence="4" id="KW-0560">Oxidoreductase</keyword>
<dbReference type="InterPro" id="IPR016167">
    <property type="entry name" value="FAD-bd_PCMH_sub1"/>
</dbReference>
<evidence type="ECO:0000313" key="7">
    <source>
        <dbReference type="EMBL" id="SMF99900.1"/>
    </source>
</evidence>
<keyword evidence="2" id="KW-0285">Flavoprotein</keyword>
<evidence type="ECO:0000256" key="3">
    <source>
        <dbReference type="ARBA" id="ARBA00022827"/>
    </source>
</evidence>
<dbReference type="GO" id="GO:0016491">
    <property type="term" value="F:oxidoreductase activity"/>
    <property type="evidence" value="ECO:0007669"/>
    <property type="project" value="UniProtKB-KW"/>
</dbReference>
<proteinExistence type="predicted"/>
<dbReference type="Pfam" id="PF02913">
    <property type="entry name" value="FAD-oxidase_C"/>
    <property type="match status" value="1"/>
</dbReference>
<dbReference type="Gene3D" id="3.30.43.10">
    <property type="entry name" value="Uridine Diphospho-n-acetylenolpyruvylglucosamine Reductase, domain 2"/>
    <property type="match status" value="1"/>
</dbReference>
<dbReference type="PROSITE" id="PS51387">
    <property type="entry name" value="FAD_PCMH"/>
    <property type="match status" value="1"/>
</dbReference>
<dbReference type="InterPro" id="IPR016169">
    <property type="entry name" value="FAD-bd_PCMH_sub2"/>
</dbReference>
<dbReference type="Proteomes" id="UP000198460">
    <property type="component" value="Unassembled WGS sequence"/>
</dbReference>